<accession>X1D5T3</accession>
<comment type="similarity">
    <text evidence="1">Belongs to the eukaryotic ribosomal protein eL43 family.</text>
</comment>
<dbReference type="Gene3D" id="2.20.25.30">
    <property type="match status" value="1"/>
</dbReference>
<evidence type="ECO:0000313" key="4">
    <source>
        <dbReference type="EMBL" id="GAH16111.1"/>
    </source>
</evidence>
<dbReference type="InterPro" id="IPR011331">
    <property type="entry name" value="Ribosomal_eL37/eL43"/>
</dbReference>
<dbReference type="EMBL" id="BART01036968">
    <property type="protein sequence ID" value="GAH16111.1"/>
    <property type="molecule type" value="Genomic_DNA"/>
</dbReference>
<dbReference type="PANTHER" id="PTHR48129:SF1">
    <property type="entry name" value="LARGE RIBOSOMAL SUBUNIT PROTEIN EL43"/>
    <property type="match status" value="1"/>
</dbReference>
<dbReference type="SUPFAM" id="SSF57829">
    <property type="entry name" value="Zn-binding ribosomal proteins"/>
    <property type="match status" value="1"/>
</dbReference>
<dbReference type="GO" id="GO:0005840">
    <property type="term" value="C:ribosome"/>
    <property type="evidence" value="ECO:0007669"/>
    <property type="project" value="UniProtKB-KW"/>
</dbReference>
<sequence>MGKTKKVGISGSFGARYGSVVRKNYRIIMEKMKSKKTKCPRCETPGGVHRISTGIWHCKKCNAKFTRRISE</sequence>
<evidence type="ECO:0000256" key="1">
    <source>
        <dbReference type="ARBA" id="ARBA00008672"/>
    </source>
</evidence>
<protein>
    <recommendedName>
        <fullName evidence="5">Ribosomal protein L43e</fullName>
    </recommendedName>
</protein>
<dbReference type="Pfam" id="PF01780">
    <property type="entry name" value="Ribosomal_L37ae"/>
    <property type="match status" value="1"/>
</dbReference>
<gene>
    <name evidence="4" type="ORF">S01H4_62093</name>
</gene>
<organism evidence="4">
    <name type="scientific">marine sediment metagenome</name>
    <dbReference type="NCBI Taxonomy" id="412755"/>
    <lineage>
        <taxon>unclassified sequences</taxon>
        <taxon>metagenomes</taxon>
        <taxon>ecological metagenomes</taxon>
    </lineage>
</organism>
<comment type="caution">
    <text evidence="4">The sequence shown here is derived from an EMBL/GenBank/DDBJ whole genome shotgun (WGS) entry which is preliminary data.</text>
</comment>
<dbReference type="GO" id="GO:0003735">
    <property type="term" value="F:structural constituent of ribosome"/>
    <property type="evidence" value="ECO:0007669"/>
    <property type="project" value="InterPro"/>
</dbReference>
<keyword evidence="2" id="KW-0689">Ribosomal protein</keyword>
<evidence type="ECO:0008006" key="5">
    <source>
        <dbReference type="Google" id="ProtNLM"/>
    </source>
</evidence>
<dbReference type="AlphaFoldDB" id="X1D5T3"/>
<reference evidence="4" key="1">
    <citation type="journal article" date="2014" name="Front. Microbiol.">
        <title>High frequency of phylogenetically diverse reductive dehalogenase-homologous genes in deep subseafloor sedimentary metagenomes.</title>
        <authorList>
            <person name="Kawai M."/>
            <person name="Futagami T."/>
            <person name="Toyoda A."/>
            <person name="Takaki Y."/>
            <person name="Nishi S."/>
            <person name="Hori S."/>
            <person name="Arai W."/>
            <person name="Tsubouchi T."/>
            <person name="Morono Y."/>
            <person name="Uchiyama I."/>
            <person name="Ito T."/>
            <person name="Fujiyama A."/>
            <person name="Inagaki F."/>
            <person name="Takami H."/>
        </authorList>
    </citation>
    <scope>NUCLEOTIDE SEQUENCE</scope>
    <source>
        <strain evidence="4">Expedition CK06-06</strain>
    </source>
</reference>
<dbReference type="GO" id="GO:1990904">
    <property type="term" value="C:ribonucleoprotein complex"/>
    <property type="evidence" value="ECO:0007669"/>
    <property type="project" value="UniProtKB-KW"/>
</dbReference>
<dbReference type="InterPro" id="IPR002674">
    <property type="entry name" value="Ribosomal_eL43"/>
</dbReference>
<dbReference type="GO" id="GO:0006412">
    <property type="term" value="P:translation"/>
    <property type="evidence" value="ECO:0007669"/>
    <property type="project" value="InterPro"/>
</dbReference>
<evidence type="ECO:0000256" key="2">
    <source>
        <dbReference type="ARBA" id="ARBA00022980"/>
    </source>
</evidence>
<name>X1D5T3_9ZZZZ</name>
<proteinExistence type="inferred from homology"/>
<dbReference type="InterPro" id="IPR050522">
    <property type="entry name" value="Ribosomal_protein_eL43"/>
</dbReference>
<dbReference type="InterPro" id="IPR011332">
    <property type="entry name" value="Ribosomal_zn-bd"/>
</dbReference>
<keyword evidence="3" id="KW-0687">Ribonucleoprotein</keyword>
<dbReference type="PANTHER" id="PTHR48129">
    <property type="entry name" value="60S RIBOSOMAL PROTEIN L37A"/>
    <property type="match status" value="1"/>
</dbReference>
<evidence type="ECO:0000256" key="3">
    <source>
        <dbReference type="ARBA" id="ARBA00023274"/>
    </source>
</evidence>